<dbReference type="RefSeq" id="WP_390268185.1">
    <property type="nucleotide sequence ID" value="NZ_JBHRSA010000005.1"/>
</dbReference>
<name>A0ABV7CSI4_9BACI</name>
<evidence type="ECO:0000313" key="2">
    <source>
        <dbReference type="Proteomes" id="UP001595279"/>
    </source>
</evidence>
<evidence type="ECO:0008006" key="3">
    <source>
        <dbReference type="Google" id="ProtNLM"/>
    </source>
</evidence>
<evidence type="ECO:0000313" key="1">
    <source>
        <dbReference type="EMBL" id="MFC3039209.1"/>
    </source>
</evidence>
<accession>A0ABV7CSI4</accession>
<organism evidence="1 2">
    <name type="scientific">Virgibacillus xinjiangensis</name>
    <dbReference type="NCBI Taxonomy" id="393090"/>
    <lineage>
        <taxon>Bacteria</taxon>
        <taxon>Bacillati</taxon>
        <taxon>Bacillota</taxon>
        <taxon>Bacilli</taxon>
        <taxon>Bacillales</taxon>
        <taxon>Bacillaceae</taxon>
        <taxon>Virgibacillus</taxon>
    </lineage>
</organism>
<gene>
    <name evidence="1" type="ORF">ACFOGI_02970</name>
</gene>
<proteinExistence type="predicted"/>
<sequence length="167" mass="19450">MLKKFLTIAIIIVGLYLLMNFYMGGSLAEEQREQVYERSHQLIVDIFEEESDEVFEDYLSSELQTNHSTIAWQAHSDKISENDLENITAFGSLEEDSIYTTRSLFGDTTLKYAINMEVTMDTKNGTETGETLVEWVRQEDELRLHYMEFPFTFDSTEDDYKVTTFGE</sequence>
<protein>
    <recommendedName>
        <fullName evidence="3">DUF4829 domain-containing protein</fullName>
    </recommendedName>
</protein>
<dbReference type="Proteomes" id="UP001595279">
    <property type="component" value="Unassembled WGS sequence"/>
</dbReference>
<reference evidence="2" key="1">
    <citation type="journal article" date="2019" name="Int. J. Syst. Evol. Microbiol.">
        <title>The Global Catalogue of Microorganisms (GCM) 10K type strain sequencing project: providing services to taxonomists for standard genome sequencing and annotation.</title>
        <authorList>
            <consortium name="The Broad Institute Genomics Platform"/>
            <consortium name="The Broad Institute Genome Sequencing Center for Infectious Disease"/>
            <person name="Wu L."/>
            <person name="Ma J."/>
        </authorList>
    </citation>
    <scope>NUCLEOTIDE SEQUENCE [LARGE SCALE GENOMIC DNA]</scope>
    <source>
        <strain evidence="2">KCTC 13128</strain>
    </source>
</reference>
<dbReference type="EMBL" id="JBHRSA010000005">
    <property type="protein sequence ID" value="MFC3039209.1"/>
    <property type="molecule type" value="Genomic_DNA"/>
</dbReference>
<comment type="caution">
    <text evidence="1">The sequence shown here is derived from an EMBL/GenBank/DDBJ whole genome shotgun (WGS) entry which is preliminary data.</text>
</comment>
<keyword evidence="2" id="KW-1185">Reference proteome</keyword>